<organism evidence="2 3">
    <name type="scientific">Elysia marginata</name>
    <dbReference type="NCBI Taxonomy" id="1093978"/>
    <lineage>
        <taxon>Eukaryota</taxon>
        <taxon>Metazoa</taxon>
        <taxon>Spiralia</taxon>
        <taxon>Lophotrochozoa</taxon>
        <taxon>Mollusca</taxon>
        <taxon>Gastropoda</taxon>
        <taxon>Heterobranchia</taxon>
        <taxon>Euthyneura</taxon>
        <taxon>Panpulmonata</taxon>
        <taxon>Sacoglossa</taxon>
        <taxon>Placobranchoidea</taxon>
        <taxon>Plakobranchidae</taxon>
        <taxon>Elysia</taxon>
    </lineage>
</organism>
<proteinExistence type="predicted"/>
<evidence type="ECO:0000313" key="3">
    <source>
        <dbReference type="Proteomes" id="UP000762676"/>
    </source>
</evidence>
<dbReference type="Proteomes" id="UP000762676">
    <property type="component" value="Unassembled WGS sequence"/>
</dbReference>
<protein>
    <submittedName>
        <fullName evidence="2">Uncharacterized protein</fullName>
    </submittedName>
</protein>
<keyword evidence="3" id="KW-1185">Reference proteome</keyword>
<evidence type="ECO:0000313" key="2">
    <source>
        <dbReference type="EMBL" id="GFR79677.1"/>
    </source>
</evidence>
<feature type="region of interest" description="Disordered" evidence="1">
    <location>
        <begin position="31"/>
        <end position="60"/>
    </location>
</feature>
<accession>A0AAV4G296</accession>
<gene>
    <name evidence="2" type="ORF">ElyMa_000561400</name>
</gene>
<dbReference type="AlphaFoldDB" id="A0AAV4G296"/>
<name>A0AAV4G296_9GAST</name>
<comment type="caution">
    <text evidence="2">The sequence shown here is derived from an EMBL/GenBank/DDBJ whole genome shotgun (WGS) entry which is preliminary data.</text>
</comment>
<dbReference type="EMBL" id="BMAT01001103">
    <property type="protein sequence ID" value="GFR79677.1"/>
    <property type="molecule type" value="Genomic_DNA"/>
</dbReference>
<evidence type="ECO:0000256" key="1">
    <source>
        <dbReference type="SAM" id="MobiDB-lite"/>
    </source>
</evidence>
<reference evidence="2 3" key="1">
    <citation type="journal article" date="2021" name="Elife">
        <title>Chloroplast acquisition without the gene transfer in kleptoplastic sea slugs, Plakobranchus ocellatus.</title>
        <authorList>
            <person name="Maeda T."/>
            <person name="Takahashi S."/>
            <person name="Yoshida T."/>
            <person name="Shimamura S."/>
            <person name="Takaki Y."/>
            <person name="Nagai Y."/>
            <person name="Toyoda A."/>
            <person name="Suzuki Y."/>
            <person name="Arimoto A."/>
            <person name="Ishii H."/>
            <person name="Satoh N."/>
            <person name="Nishiyama T."/>
            <person name="Hasebe M."/>
            <person name="Maruyama T."/>
            <person name="Minagawa J."/>
            <person name="Obokata J."/>
            <person name="Shigenobu S."/>
        </authorList>
    </citation>
    <scope>NUCLEOTIDE SEQUENCE [LARGE SCALE GENOMIC DNA]</scope>
</reference>
<sequence length="97" mass="10017">MKLTIDLKLVTDSAVSSATWTTQPLGLHIEGSNSGHAGDSQCRSGGAHGGREVRAVRTTTTARTTSDKICTDCSLSSPSGNKIFLTSCCVDITGQGC</sequence>